<reference evidence="1 2" key="1">
    <citation type="submission" date="2024-06" db="EMBL/GenBank/DDBJ databases">
        <title>The draft genome of Grus japonensis, version 3.</title>
        <authorList>
            <person name="Nabeshima K."/>
            <person name="Suzuki S."/>
            <person name="Onuma M."/>
        </authorList>
    </citation>
    <scope>NUCLEOTIDE SEQUENCE [LARGE SCALE GENOMIC DNA]</scope>
    <source>
        <strain evidence="1 2">451A</strain>
    </source>
</reference>
<gene>
    <name evidence="1" type="ORF">GRJ2_001694700</name>
</gene>
<dbReference type="EMBL" id="BAAFJT010000007">
    <property type="protein sequence ID" value="GAB0192294.1"/>
    <property type="molecule type" value="Genomic_DNA"/>
</dbReference>
<evidence type="ECO:0000313" key="1">
    <source>
        <dbReference type="EMBL" id="GAB0192294.1"/>
    </source>
</evidence>
<sequence>MISHATIYSKSKGCGEKAWLNPRNRSTNEVLPAAWSSSNWRNRSIVCTKKHNRMCCTAQKADISWFQFCWWTSVVFLSYKDQLRSPPSFML</sequence>
<protein>
    <submittedName>
        <fullName evidence="1">Uncharacterized protein</fullName>
    </submittedName>
</protein>
<proteinExistence type="predicted"/>
<keyword evidence="2" id="KW-1185">Reference proteome</keyword>
<accession>A0ABC9X5L6</accession>
<name>A0ABC9X5L6_GRUJA</name>
<organism evidence="1 2">
    <name type="scientific">Grus japonensis</name>
    <name type="common">Japanese crane</name>
    <name type="synonym">Red-crowned crane</name>
    <dbReference type="NCBI Taxonomy" id="30415"/>
    <lineage>
        <taxon>Eukaryota</taxon>
        <taxon>Metazoa</taxon>
        <taxon>Chordata</taxon>
        <taxon>Craniata</taxon>
        <taxon>Vertebrata</taxon>
        <taxon>Euteleostomi</taxon>
        <taxon>Archelosauria</taxon>
        <taxon>Archosauria</taxon>
        <taxon>Dinosauria</taxon>
        <taxon>Saurischia</taxon>
        <taxon>Theropoda</taxon>
        <taxon>Coelurosauria</taxon>
        <taxon>Aves</taxon>
        <taxon>Neognathae</taxon>
        <taxon>Neoaves</taxon>
        <taxon>Gruiformes</taxon>
        <taxon>Gruidae</taxon>
        <taxon>Grus</taxon>
    </lineage>
</organism>
<evidence type="ECO:0000313" key="2">
    <source>
        <dbReference type="Proteomes" id="UP001623348"/>
    </source>
</evidence>
<dbReference type="AlphaFoldDB" id="A0ABC9X5L6"/>
<comment type="caution">
    <text evidence="1">The sequence shown here is derived from an EMBL/GenBank/DDBJ whole genome shotgun (WGS) entry which is preliminary data.</text>
</comment>
<dbReference type="Proteomes" id="UP001623348">
    <property type="component" value="Unassembled WGS sequence"/>
</dbReference>